<dbReference type="Proteomes" id="UP000027073">
    <property type="component" value="Unassembled WGS sequence"/>
</dbReference>
<dbReference type="EMBL" id="KL198007">
    <property type="protein sequence ID" value="KDQ28849.1"/>
    <property type="molecule type" value="Genomic_DNA"/>
</dbReference>
<name>A0A067NLS1_PLEO1</name>
<dbReference type="STRING" id="1137138.A0A067NLS1"/>
<accession>A0A067NLS1</accession>
<sequence>MLGDLVDDLGPPLKALSTLCGHSLKSLRDSFAQSGTHRETTRKRQIRCIQPQDFMDLAEDLERALLRFESMSNYAVLRLYRKSDLISASVTAQGVAFMSASSSLWKSDGEKEKEKEGNISPDVVKPYHENLWGNSPHPPRCRLPPHPPVLPQGPPHAPNTMQTPSRTNLSFFGKVAQMLWSIGNRLQQRDVKYAIKAGMATTLLATPVFFG</sequence>
<dbReference type="InParanoid" id="A0A067NLS1"/>
<reference evidence="2" key="1">
    <citation type="journal article" date="2014" name="Proc. Natl. Acad. Sci. U.S.A.">
        <title>Extensive sampling of basidiomycete genomes demonstrates inadequacy of the white-rot/brown-rot paradigm for wood decay fungi.</title>
        <authorList>
            <person name="Riley R."/>
            <person name="Salamov A.A."/>
            <person name="Brown D.W."/>
            <person name="Nagy L.G."/>
            <person name="Floudas D."/>
            <person name="Held B.W."/>
            <person name="Levasseur A."/>
            <person name="Lombard V."/>
            <person name="Morin E."/>
            <person name="Otillar R."/>
            <person name="Lindquist E.A."/>
            <person name="Sun H."/>
            <person name="LaButti K.M."/>
            <person name="Schmutz J."/>
            <person name="Jabbour D."/>
            <person name="Luo H."/>
            <person name="Baker S.E."/>
            <person name="Pisabarro A.G."/>
            <person name="Walton J.D."/>
            <person name="Blanchette R.A."/>
            <person name="Henrissat B."/>
            <person name="Martin F."/>
            <person name="Cullen D."/>
            <person name="Hibbett D.S."/>
            <person name="Grigoriev I.V."/>
        </authorList>
    </citation>
    <scope>NUCLEOTIDE SEQUENCE [LARGE SCALE GENOMIC DNA]</scope>
    <source>
        <strain evidence="2">PC15</strain>
    </source>
</reference>
<dbReference type="VEuPathDB" id="FungiDB:PLEOSDRAFT_156585"/>
<proteinExistence type="predicted"/>
<dbReference type="AlphaFoldDB" id="A0A067NLS1"/>
<evidence type="ECO:0000313" key="1">
    <source>
        <dbReference type="EMBL" id="KDQ28849.1"/>
    </source>
</evidence>
<organism evidence="1 2">
    <name type="scientific">Pleurotus ostreatus (strain PC15)</name>
    <name type="common">Oyster mushroom</name>
    <dbReference type="NCBI Taxonomy" id="1137138"/>
    <lineage>
        <taxon>Eukaryota</taxon>
        <taxon>Fungi</taxon>
        <taxon>Dikarya</taxon>
        <taxon>Basidiomycota</taxon>
        <taxon>Agaricomycotina</taxon>
        <taxon>Agaricomycetes</taxon>
        <taxon>Agaricomycetidae</taxon>
        <taxon>Agaricales</taxon>
        <taxon>Pleurotineae</taxon>
        <taxon>Pleurotaceae</taxon>
        <taxon>Pleurotus</taxon>
    </lineage>
</organism>
<gene>
    <name evidence="1" type="ORF">PLEOSDRAFT_156585</name>
</gene>
<evidence type="ECO:0000313" key="2">
    <source>
        <dbReference type="Proteomes" id="UP000027073"/>
    </source>
</evidence>
<dbReference type="HOGENOM" id="CLU_1305305_0_0_1"/>
<protein>
    <submittedName>
        <fullName evidence="1">Uncharacterized protein</fullName>
    </submittedName>
</protein>